<evidence type="ECO:0000256" key="2">
    <source>
        <dbReference type="SAM" id="Phobius"/>
    </source>
</evidence>
<keyword evidence="2" id="KW-1133">Transmembrane helix</keyword>
<organism evidence="3 4">
    <name type="scientific">Strongyloides papillosus</name>
    <name type="common">Intestinal threadworm</name>
    <dbReference type="NCBI Taxonomy" id="174720"/>
    <lineage>
        <taxon>Eukaryota</taxon>
        <taxon>Metazoa</taxon>
        <taxon>Ecdysozoa</taxon>
        <taxon>Nematoda</taxon>
        <taxon>Chromadorea</taxon>
        <taxon>Rhabditida</taxon>
        <taxon>Tylenchina</taxon>
        <taxon>Panagrolaimomorpha</taxon>
        <taxon>Strongyloidoidea</taxon>
        <taxon>Strongyloididae</taxon>
        <taxon>Strongyloides</taxon>
    </lineage>
</organism>
<accession>A0A0N5BXK6</accession>
<feature type="compositionally biased region" description="Polar residues" evidence="1">
    <location>
        <begin position="72"/>
        <end position="84"/>
    </location>
</feature>
<evidence type="ECO:0000313" key="4">
    <source>
        <dbReference type="WBParaSite" id="SPAL_0001053200.1"/>
    </source>
</evidence>
<evidence type="ECO:0000313" key="3">
    <source>
        <dbReference type="Proteomes" id="UP000046392"/>
    </source>
</evidence>
<feature type="transmembrane region" description="Helical" evidence="2">
    <location>
        <begin position="12"/>
        <end position="32"/>
    </location>
</feature>
<dbReference type="WBParaSite" id="SPAL_0001053200.1">
    <property type="protein sequence ID" value="SPAL_0001053200.1"/>
    <property type="gene ID" value="SPAL_0001053200"/>
</dbReference>
<dbReference type="Proteomes" id="UP000046392">
    <property type="component" value="Unplaced"/>
</dbReference>
<proteinExistence type="predicted"/>
<evidence type="ECO:0000256" key="1">
    <source>
        <dbReference type="SAM" id="MobiDB-lite"/>
    </source>
</evidence>
<keyword evidence="2" id="KW-0812">Transmembrane</keyword>
<keyword evidence="3" id="KW-1185">Reference proteome</keyword>
<reference evidence="4" key="1">
    <citation type="submission" date="2017-02" db="UniProtKB">
        <authorList>
            <consortium name="WormBaseParasite"/>
        </authorList>
    </citation>
    <scope>IDENTIFICATION</scope>
</reference>
<protein>
    <submittedName>
        <fullName evidence="4">Mitoguardin 1</fullName>
    </submittedName>
</protein>
<keyword evidence="2" id="KW-0472">Membrane</keyword>
<dbReference type="AlphaFoldDB" id="A0A0N5BXK6"/>
<name>A0A0N5BXK6_STREA</name>
<sequence length="107" mass="11918">MSQDIYIKTEEAFIRKAIISGIFLTFGVYFLYHRMMKCSAISSTETVVKENLKKAKSAPSVENFDYASGECSTATQGRFSSDSTADSKDIKGDRLVTEKQPTIKLNT</sequence>
<feature type="region of interest" description="Disordered" evidence="1">
    <location>
        <begin position="72"/>
        <end position="91"/>
    </location>
</feature>